<dbReference type="EMBL" id="RAVZ01000322">
    <property type="protein sequence ID" value="RKG75791.1"/>
    <property type="molecule type" value="Genomic_DNA"/>
</dbReference>
<dbReference type="PANTHER" id="PTHR31223:SF70">
    <property type="entry name" value="LOG FAMILY PROTEIN YJL055W"/>
    <property type="match status" value="1"/>
</dbReference>
<keyword evidence="5" id="KW-1185">Reference proteome</keyword>
<evidence type="ECO:0000313" key="4">
    <source>
        <dbReference type="EMBL" id="RKG75791.1"/>
    </source>
</evidence>
<dbReference type="AlphaFoldDB" id="A0A3A8IBP2"/>
<dbReference type="PANTHER" id="PTHR31223">
    <property type="entry name" value="LOG FAMILY PROTEIN YJL055W"/>
    <property type="match status" value="1"/>
</dbReference>
<evidence type="ECO:0000313" key="5">
    <source>
        <dbReference type="Proteomes" id="UP000268094"/>
    </source>
</evidence>
<keyword evidence="3" id="KW-0203">Cytokinin biosynthesis</keyword>
<dbReference type="InterPro" id="IPR031100">
    <property type="entry name" value="LOG_fam"/>
</dbReference>
<dbReference type="EC" id="3.2.2.n1" evidence="3"/>
<proteinExistence type="inferred from homology"/>
<dbReference type="InterPro" id="IPR005269">
    <property type="entry name" value="LOG"/>
</dbReference>
<dbReference type="NCBIfam" id="TIGR00730">
    <property type="entry name" value="Rossman fold protein, TIGR00730 family"/>
    <property type="match status" value="1"/>
</dbReference>
<dbReference type="Proteomes" id="UP000268094">
    <property type="component" value="Unassembled WGS sequence"/>
</dbReference>
<evidence type="ECO:0000256" key="3">
    <source>
        <dbReference type="RuleBase" id="RU363015"/>
    </source>
</evidence>
<keyword evidence="3" id="KW-0378">Hydrolase</keyword>
<organism evidence="4 5">
    <name type="scientific">Corallococcus terminator</name>
    <dbReference type="NCBI Taxonomy" id="2316733"/>
    <lineage>
        <taxon>Bacteria</taxon>
        <taxon>Pseudomonadati</taxon>
        <taxon>Myxococcota</taxon>
        <taxon>Myxococcia</taxon>
        <taxon>Myxococcales</taxon>
        <taxon>Cystobacterineae</taxon>
        <taxon>Myxococcaceae</taxon>
        <taxon>Corallococcus</taxon>
    </lineage>
</organism>
<dbReference type="GO" id="GO:0008714">
    <property type="term" value="F:AMP nucleosidase activity"/>
    <property type="evidence" value="ECO:0007669"/>
    <property type="project" value="UniProtKB-EC"/>
</dbReference>
<accession>A0A3A8IBP2</accession>
<dbReference type="OrthoDB" id="9801098at2"/>
<comment type="similarity">
    <text evidence="2 3">Belongs to the LOG family.</text>
</comment>
<dbReference type="RefSeq" id="WP_120544595.1">
    <property type="nucleotide sequence ID" value="NZ_RAVZ01000322.1"/>
</dbReference>
<comment type="caution">
    <text evidence="4">The sequence shown here is derived from an EMBL/GenBank/DDBJ whole genome shotgun (WGS) entry which is preliminary data.</text>
</comment>
<dbReference type="GO" id="GO:0009691">
    <property type="term" value="P:cytokinin biosynthetic process"/>
    <property type="evidence" value="ECO:0007669"/>
    <property type="project" value="UniProtKB-UniRule"/>
</dbReference>
<dbReference type="GO" id="GO:0005829">
    <property type="term" value="C:cytosol"/>
    <property type="evidence" value="ECO:0007669"/>
    <property type="project" value="TreeGrafter"/>
</dbReference>
<gene>
    <name evidence="4" type="ORF">D7V88_33020</name>
</gene>
<sequence length="200" mass="21258">MAEANVRSVCIFCGSRSGVRAEYRDAATKLGAALARRGLTLVYGGASVGLMGAVADAVLAGGGKAVGVLPHFMDAKELGHPRLTEMHRVDSMHARKALMAERADAFIALPGGFGTLDELFEIVTWAQLGLHRKPMGLLDVDGFFQPLLALVQRMVEAGFVPETQAMPFAVSPSPDALLDRLLAGPTMPVTSKWLKDGQQT</sequence>
<dbReference type="Gene3D" id="3.40.50.450">
    <property type="match status" value="1"/>
</dbReference>
<dbReference type="Pfam" id="PF03641">
    <property type="entry name" value="Lysine_decarbox"/>
    <property type="match status" value="1"/>
</dbReference>
<comment type="catalytic activity">
    <reaction evidence="1">
        <text>AMP + H2O = D-ribose 5-phosphate + adenine</text>
        <dbReference type="Rhea" id="RHEA:20129"/>
        <dbReference type="ChEBI" id="CHEBI:15377"/>
        <dbReference type="ChEBI" id="CHEBI:16708"/>
        <dbReference type="ChEBI" id="CHEBI:78346"/>
        <dbReference type="ChEBI" id="CHEBI:456215"/>
        <dbReference type="EC" id="3.2.2.4"/>
    </reaction>
</comment>
<name>A0A3A8IBP2_9BACT</name>
<protein>
    <recommendedName>
        <fullName evidence="3">Cytokinin riboside 5'-monophosphate phosphoribohydrolase</fullName>
        <ecNumber evidence="3">3.2.2.n1</ecNumber>
    </recommendedName>
</protein>
<evidence type="ECO:0000256" key="2">
    <source>
        <dbReference type="ARBA" id="ARBA00006763"/>
    </source>
</evidence>
<evidence type="ECO:0000256" key="1">
    <source>
        <dbReference type="ARBA" id="ARBA00000274"/>
    </source>
</evidence>
<dbReference type="SUPFAM" id="SSF102405">
    <property type="entry name" value="MCP/YpsA-like"/>
    <property type="match status" value="1"/>
</dbReference>
<reference evidence="5" key="1">
    <citation type="submission" date="2018-09" db="EMBL/GenBank/DDBJ databases">
        <authorList>
            <person name="Livingstone P.G."/>
            <person name="Whitworth D.E."/>
        </authorList>
    </citation>
    <scope>NUCLEOTIDE SEQUENCE [LARGE SCALE GENOMIC DNA]</scope>
    <source>
        <strain evidence="5">CA054A</strain>
    </source>
</reference>